<evidence type="ECO:0000256" key="1">
    <source>
        <dbReference type="SAM" id="MobiDB-lite"/>
    </source>
</evidence>
<dbReference type="SUPFAM" id="SSF142906">
    <property type="entry name" value="YjbR-like"/>
    <property type="match status" value="1"/>
</dbReference>
<dbReference type="OrthoDB" id="954305at2"/>
<dbReference type="InterPro" id="IPR058532">
    <property type="entry name" value="YjbR/MT2646/Rv2570-like"/>
</dbReference>
<organism evidence="2 3">
    <name type="scientific">Saccharomonospora azurea NA-128</name>
    <dbReference type="NCBI Taxonomy" id="882081"/>
    <lineage>
        <taxon>Bacteria</taxon>
        <taxon>Bacillati</taxon>
        <taxon>Actinomycetota</taxon>
        <taxon>Actinomycetes</taxon>
        <taxon>Pseudonocardiales</taxon>
        <taxon>Pseudonocardiaceae</taxon>
        <taxon>Saccharomonospora</taxon>
    </lineage>
</organism>
<dbReference type="Pfam" id="PF04237">
    <property type="entry name" value="YjbR"/>
    <property type="match status" value="1"/>
</dbReference>
<dbReference type="Proteomes" id="UP000004705">
    <property type="component" value="Chromosome"/>
</dbReference>
<name>H8G9M4_9PSEU</name>
<dbReference type="InterPro" id="IPR038056">
    <property type="entry name" value="YjbR-like_sf"/>
</dbReference>
<accession>H8G9M4</accession>
<dbReference type="HOGENOM" id="CLU_138549_0_0_11"/>
<evidence type="ECO:0000313" key="3">
    <source>
        <dbReference type="Proteomes" id="UP000004705"/>
    </source>
</evidence>
<feature type="region of interest" description="Disordered" evidence="1">
    <location>
        <begin position="1"/>
        <end position="34"/>
    </location>
</feature>
<evidence type="ECO:0008006" key="4">
    <source>
        <dbReference type="Google" id="ProtNLM"/>
    </source>
</evidence>
<proteinExistence type="predicted"/>
<dbReference type="AlphaFoldDB" id="H8G9M4"/>
<evidence type="ECO:0000313" key="2">
    <source>
        <dbReference type="EMBL" id="EHY89556.1"/>
    </source>
</evidence>
<sequence>MARTGVETSVERTAARGFLGRPADDRSPECPSDGTIAEVQTWDDVVRLASRLPGVEISTSYRTPAAKVGGRTFLRLRTEAEGWLVVMCELDEKEAMLASGSPAFHTTPHYDGYGAILVDLDVIDGGELGELIEQAWRRKAPATLRRQLDD</sequence>
<protein>
    <recommendedName>
        <fullName evidence="4">YjbR protein</fullName>
    </recommendedName>
</protein>
<reference evidence="2 3" key="1">
    <citation type="journal article" date="2012" name="Stand. Genomic Sci.">
        <title>Genome sequence of the soil bacterium Saccharomonospora azurea type strain (NA-128(T)).</title>
        <authorList>
            <person name="Klenk H.P."/>
            <person name="Held B."/>
            <person name="Lucas S."/>
            <person name="Lapidus A."/>
            <person name="Copeland A."/>
            <person name="Hammon N."/>
            <person name="Pitluck S."/>
            <person name="Goodwin L.A."/>
            <person name="Han C."/>
            <person name="Tapia R."/>
            <person name="Brambilla E.M."/>
            <person name="Potter G."/>
            <person name="Land M."/>
            <person name="Ivanova N."/>
            <person name="Rohde M."/>
            <person name="Goker M."/>
            <person name="Detter J.C."/>
            <person name="Kyrpides N.C."/>
            <person name="Woyke T."/>
        </authorList>
    </citation>
    <scope>NUCLEOTIDE SEQUENCE [LARGE SCALE GENOMIC DNA]</scope>
    <source>
        <strain evidence="2 3">NA-128</strain>
    </source>
</reference>
<gene>
    <name evidence="2" type="ORF">SacazDRAFT_02664</name>
</gene>
<keyword evidence="3" id="KW-1185">Reference proteome</keyword>
<dbReference type="EMBL" id="CM001466">
    <property type="protein sequence ID" value="EHY89556.1"/>
    <property type="molecule type" value="Genomic_DNA"/>
</dbReference>